<dbReference type="EMBL" id="NFLJ01000048">
    <property type="protein sequence ID" value="OUQ31945.1"/>
    <property type="molecule type" value="Genomic_DNA"/>
</dbReference>
<dbReference type="AlphaFoldDB" id="A0A1Y4SPU8"/>
<dbReference type="InterPro" id="IPR003439">
    <property type="entry name" value="ABC_transporter-like_ATP-bd"/>
</dbReference>
<evidence type="ECO:0000256" key="1">
    <source>
        <dbReference type="ARBA" id="ARBA00022448"/>
    </source>
</evidence>
<feature type="domain" description="ABC transporter" evidence="2">
    <location>
        <begin position="45"/>
        <end position="151"/>
    </location>
</feature>
<dbReference type="OrthoDB" id="9775135at2"/>
<name>A0A1Y4SPU8_9FIRM</name>
<keyword evidence="4" id="KW-1185">Reference proteome</keyword>
<evidence type="ECO:0000259" key="2">
    <source>
        <dbReference type="Pfam" id="PF00005"/>
    </source>
</evidence>
<dbReference type="InterPro" id="IPR027417">
    <property type="entry name" value="P-loop_NTPase"/>
</dbReference>
<dbReference type="Proteomes" id="UP000195305">
    <property type="component" value="Unassembled WGS sequence"/>
</dbReference>
<dbReference type="Pfam" id="PF00005">
    <property type="entry name" value="ABC_tran"/>
    <property type="match status" value="1"/>
</dbReference>
<evidence type="ECO:0000313" key="4">
    <source>
        <dbReference type="Proteomes" id="UP000195305"/>
    </source>
</evidence>
<dbReference type="SUPFAM" id="SSF52540">
    <property type="entry name" value="P-loop containing nucleoside triphosphate hydrolases"/>
    <property type="match status" value="1"/>
</dbReference>
<comment type="caution">
    <text evidence="3">The sequence shown here is derived from an EMBL/GenBank/DDBJ whole genome shotgun (WGS) entry which is preliminary data.</text>
</comment>
<proteinExistence type="predicted"/>
<dbReference type="PANTHER" id="PTHR42734">
    <property type="entry name" value="METAL TRANSPORT SYSTEM ATP-BINDING PROTEIN TM_0124-RELATED"/>
    <property type="match status" value="1"/>
</dbReference>
<dbReference type="GO" id="GO:0016887">
    <property type="term" value="F:ATP hydrolysis activity"/>
    <property type="evidence" value="ECO:0007669"/>
    <property type="project" value="InterPro"/>
</dbReference>
<keyword evidence="1" id="KW-0813">Transport</keyword>
<dbReference type="Gene3D" id="3.40.50.300">
    <property type="entry name" value="P-loop containing nucleotide triphosphate hydrolases"/>
    <property type="match status" value="1"/>
</dbReference>
<dbReference type="GO" id="GO:0005524">
    <property type="term" value="F:ATP binding"/>
    <property type="evidence" value="ECO:0007669"/>
    <property type="project" value="InterPro"/>
</dbReference>
<reference evidence="3 4" key="1">
    <citation type="journal article" date="2018" name="BMC Genomics">
        <title>Whole genome sequencing and function prediction of 133 gut anaerobes isolated from chicken caecum in pure cultures.</title>
        <authorList>
            <person name="Medvecky M."/>
            <person name="Cejkova D."/>
            <person name="Polansky O."/>
            <person name="Karasova D."/>
            <person name="Kubasova T."/>
            <person name="Cizek A."/>
            <person name="Rychlik I."/>
        </authorList>
    </citation>
    <scope>NUCLEOTIDE SEQUENCE [LARGE SCALE GENOMIC DNA]</scope>
    <source>
        <strain evidence="3 4">An13</strain>
    </source>
</reference>
<accession>A0A1Y4SPU8</accession>
<protein>
    <recommendedName>
        <fullName evidence="2">ABC transporter domain-containing protein</fullName>
    </recommendedName>
</protein>
<sequence>MTSGFIFIMIKRRTYMDIHIQNLDFAYKKEIIFHQLNASLHFNKDCIVLMGHNGAGKTTLFNLICGILTPQSGKISISKPNDIAYLPYDSNLYFNLTVIANIKFWYQIYNNQSLNLNDAFFNELIDCLKLRQLLNKKCIHLSSGEEKKLLFLSLF</sequence>
<dbReference type="InterPro" id="IPR050153">
    <property type="entry name" value="Metal_Ion_Import_ABC"/>
</dbReference>
<gene>
    <name evidence="3" type="ORF">B5E75_12800</name>
</gene>
<organism evidence="3 4">
    <name type="scientific">Massilimicrobiota timonensis</name>
    <dbReference type="NCBI Taxonomy" id="1776392"/>
    <lineage>
        <taxon>Bacteria</taxon>
        <taxon>Bacillati</taxon>
        <taxon>Bacillota</taxon>
        <taxon>Erysipelotrichia</taxon>
        <taxon>Erysipelotrichales</taxon>
        <taxon>Erysipelotrichaceae</taxon>
        <taxon>Massilimicrobiota</taxon>
    </lineage>
</organism>
<evidence type="ECO:0000313" key="3">
    <source>
        <dbReference type="EMBL" id="OUQ31945.1"/>
    </source>
</evidence>